<keyword evidence="2" id="KW-1185">Reference proteome</keyword>
<dbReference type="Proteomes" id="UP000316621">
    <property type="component" value="Chromosome 7"/>
</dbReference>
<evidence type="ECO:0000313" key="2">
    <source>
        <dbReference type="Proteomes" id="UP000316621"/>
    </source>
</evidence>
<organism evidence="1 2">
    <name type="scientific">Papaver somniferum</name>
    <name type="common">Opium poppy</name>
    <dbReference type="NCBI Taxonomy" id="3469"/>
    <lineage>
        <taxon>Eukaryota</taxon>
        <taxon>Viridiplantae</taxon>
        <taxon>Streptophyta</taxon>
        <taxon>Embryophyta</taxon>
        <taxon>Tracheophyta</taxon>
        <taxon>Spermatophyta</taxon>
        <taxon>Magnoliopsida</taxon>
        <taxon>Ranunculales</taxon>
        <taxon>Papaveraceae</taxon>
        <taxon>Papaveroideae</taxon>
        <taxon>Papaver</taxon>
    </lineage>
</organism>
<dbReference type="EMBL" id="CM010721">
    <property type="protein sequence ID" value="RZC68629.1"/>
    <property type="molecule type" value="Genomic_DNA"/>
</dbReference>
<sequence>MAEDVSAQLITNNGQFFLLPLRMVVGISSNAKEFEVTCPICNFRMLGNPFHFYPYAVIRGTMQVICNGCDSLEFVYLGLDENEEHEVTQLDSPPDASP</sequence>
<dbReference type="Gramene" id="RZC68629">
    <property type="protein sequence ID" value="RZC68629"/>
    <property type="gene ID" value="C5167_031805"/>
</dbReference>
<proteinExistence type="predicted"/>
<reference evidence="1 2" key="1">
    <citation type="journal article" date="2018" name="Science">
        <title>The opium poppy genome and morphinan production.</title>
        <authorList>
            <person name="Guo L."/>
            <person name="Winzer T."/>
            <person name="Yang X."/>
            <person name="Li Y."/>
            <person name="Ning Z."/>
            <person name="He Z."/>
            <person name="Teodor R."/>
            <person name="Lu Y."/>
            <person name="Bowser T.A."/>
            <person name="Graham I.A."/>
            <person name="Ye K."/>
        </authorList>
    </citation>
    <scope>NUCLEOTIDE SEQUENCE [LARGE SCALE GENOMIC DNA]</scope>
    <source>
        <strain evidence="2">cv. HN1</strain>
        <tissue evidence="1">Leaves</tissue>
    </source>
</reference>
<accession>A0A4Y7K9L8</accession>
<dbReference type="AlphaFoldDB" id="A0A4Y7K9L8"/>
<protein>
    <submittedName>
        <fullName evidence="1">Uncharacterized protein</fullName>
    </submittedName>
</protein>
<name>A0A4Y7K9L8_PAPSO</name>
<evidence type="ECO:0000313" key="1">
    <source>
        <dbReference type="EMBL" id="RZC68629.1"/>
    </source>
</evidence>
<gene>
    <name evidence="1" type="ORF">C5167_031805</name>
</gene>